<feature type="domain" description="Enoyl reductase (ER)" evidence="6">
    <location>
        <begin position="12"/>
        <end position="354"/>
    </location>
</feature>
<dbReference type="InterPro" id="IPR020843">
    <property type="entry name" value="ER"/>
</dbReference>
<evidence type="ECO:0000256" key="3">
    <source>
        <dbReference type="ARBA" id="ARBA00022833"/>
    </source>
</evidence>
<keyword evidence="2 5" id="KW-0479">Metal-binding</keyword>
<evidence type="ECO:0000313" key="8">
    <source>
        <dbReference type="Proteomes" id="UP001412239"/>
    </source>
</evidence>
<dbReference type="Proteomes" id="UP001412239">
    <property type="component" value="Unassembled WGS sequence"/>
</dbReference>
<dbReference type="Gene3D" id="3.40.50.720">
    <property type="entry name" value="NAD(P)-binding Rossmann-like Domain"/>
    <property type="match status" value="1"/>
</dbReference>
<keyword evidence="4" id="KW-0560">Oxidoreductase</keyword>
<dbReference type="SUPFAM" id="SSF51735">
    <property type="entry name" value="NAD(P)-binding Rossmann-fold domains"/>
    <property type="match status" value="1"/>
</dbReference>
<dbReference type="SMART" id="SM00829">
    <property type="entry name" value="PKS_ER"/>
    <property type="match status" value="1"/>
</dbReference>
<dbReference type="InterPro" id="IPR013149">
    <property type="entry name" value="ADH-like_C"/>
</dbReference>
<reference evidence="7" key="1">
    <citation type="submission" date="2015-10" db="EMBL/GenBank/DDBJ databases">
        <authorList>
            <person name="Regsiter A."/>
            <person name="william w."/>
        </authorList>
    </citation>
    <scope>NUCLEOTIDE SEQUENCE</scope>
    <source>
        <strain evidence="7">Montdore</strain>
    </source>
</reference>
<dbReference type="PANTHER" id="PTHR42813">
    <property type="entry name" value="ZINC-TYPE ALCOHOL DEHYDROGENASE-LIKE"/>
    <property type="match status" value="1"/>
</dbReference>
<comment type="similarity">
    <text evidence="5">Belongs to the zinc-containing alcohol dehydrogenase family.</text>
</comment>
<dbReference type="InterPro" id="IPR011032">
    <property type="entry name" value="GroES-like_sf"/>
</dbReference>
<evidence type="ECO:0000259" key="6">
    <source>
        <dbReference type="SMART" id="SM00829"/>
    </source>
</evidence>
<organism evidence="7 8">
    <name type="scientific">Tuber aestivum</name>
    <name type="common">summer truffle</name>
    <dbReference type="NCBI Taxonomy" id="59557"/>
    <lineage>
        <taxon>Eukaryota</taxon>
        <taxon>Fungi</taxon>
        <taxon>Dikarya</taxon>
        <taxon>Ascomycota</taxon>
        <taxon>Pezizomycotina</taxon>
        <taxon>Pezizomycetes</taxon>
        <taxon>Pezizales</taxon>
        <taxon>Tuberaceae</taxon>
        <taxon>Tuber</taxon>
    </lineage>
</organism>
<dbReference type="GO" id="GO:0016491">
    <property type="term" value="F:oxidoreductase activity"/>
    <property type="evidence" value="ECO:0007669"/>
    <property type="project" value="UniProtKB-KW"/>
</dbReference>
<protein>
    <recommendedName>
        <fullName evidence="6">Enoyl reductase (ER) domain-containing protein</fullName>
    </recommendedName>
</protein>
<evidence type="ECO:0000256" key="2">
    <source>
        <dbReference type="ARBA" id="ARBA00022723"/>
    </source>
</evidence>
<keyword evidence="8" id="KW-1185">Reference proteome</keyword>
<dbReference type="PROSITE" id="PS00059">
    <property type="entry name" value="ADH_ZINC"/>
    <property type="match status" value="1"/>
</dbReference>
<sequence length="358" mass="39172">MSQKMRAVVFKGPHKISLEDRPIPKIIDETDALVKVSYTALCGSELHVFRGHQPSDTGFIMGHEFTGTIVQVGKGVTRFQTGDKVISPFTTSCLECFYCKNGYTSRCAQSMLYGSVKLDGGQAEYVRVPLADGTLFKAPPEIPEETVFPTGYFAASNGLSQLTPTQRDNATVVLIGCGPVGLCALIAATSFNPARIFAIDSVPSRLELAKSLGAEPLNFMEDKNAVKKRITEATDGRGADVVLEVVGNSPALRMGFDVVRPWGVIISVGVHNAEIPFTGNEAYNKNVRIQFGRCPVHAVFPEALELLKKKSHLLGSRTQRSQIQSFMSDKIMPMSQAEEGYELFDKMKVQKVIFRADQ</sequence>
<proteinExistence type="inferred from homology"/>
<dbReference type="GO" id="GO:0008270">
    <property type="term" value="F:zinc ion binding"/>
    <property type="evidence" value="ECO:0007669"/>
    <property type="project" value="InterPro"/>
</dbReference>
<evidence type="ECO:0000256" key="5">
    <source>
        <dbReference type="RuleBase" id="RU361277"/>
    </source>
</evidence>
<dbReference type="Gene3D" id="3.90.180.10">
    <property type="entry name" value="Medium-chain alcohol dehydrogenases, catalytic domain"/>
    <property type="match status" value="1"/>
</dbReference>
<dbReference type="SUPFAM" id="SSF50129">
    <property type="entry name" value="GroES-like"/>
    <property type="match status" value="1"/>
</dbReference>
<dbReference type="Pfam" id="PF00107">
    <property type="entry name" value="ADH_zinc_N"/>
    <property type="match status" value="1"/>
</dbReference>
<dbReference type="PANTHER" id="PTHR42813:SF2">
    <property type="entry name" value="DEHYDROGENASE, ZINC-CONTAINING, PUTATIVE (AFU_ORTHOLOGUE AFUA_2G02810)-RELATED"/>
    <property type="match status" value="1"/>
</dbReference>
<keyword evidence="3 5" id="KW-0862">Zinc</keyword>
<evidence type="ECO:0000256" key="1">
    <source>
        <dbReference type="ARBA" id="ARBA00001947"/>
    </source>
</evidence>
<name>A0A292Q1J8_9PEZI</name>
<dbReference type="InterPro" id="IPR002328">
    <property type="entry name" value="ADH_Zn_CS"/>
</dbReference>
<dbReference type="Pfam" id="PF08240">
    <property type="entry name" value="ADH_N"/>
    <property type="match status" value="1"/>
</dbReference>
<dbReference type="InterPro" id="IPR036291">
    <property type="entry name" value="NAD(P)-bd_dom_sf"/>
</dbReference>
<dbReference type="AlphaFoldDB" id="A0A292Q1J8"/>
<comment type="cofactor">
    <cofactor evidence="1 5">
        <name>Zn(2+)</name>
        <dbReference type="ChEBI" id="CHEBI:29105"/>
    </cofactor>
</comment>
<dbReference type="InterPro" id="IPR013154">
    <property type="entry name" value="ADH-like_N"/>
</dbReference>
<accession>A0A292Q1J8</accession>
<dbReference type="EMBL" id="LN890988">
    <property type="protein sequence ID" value="CUS12570.1"/>
    <property type="molecule type" value="Genomic_DNA"/>
</dbReference>
<dbReference type="CDD" id="cd08284">
    <property type="entry name" value="FDH_like_2"/>
    <property type="match status" value="1"/>
</dbReference>
<evidence type="ECO:0000313" key="7">
    <source>
        <dbReference type="EMBL" id="CUS12570.1"/>
    </source>
</evidence>
<evidence type="ECO:0000256" key="4">
    <source>
        <dbReference type="ARBA" id="ARBA00023002"/>
    </source>
</evidence>
<gene>
    <name evidence="7" type="ORF">GSTUAT00003307001</name>
</gene>